<accession>A0AAU8A6S0</accession>
<proteinExistence type="predicted"/>
<gene>
    <name evidence="6" type="ORF">PUP29_09535</name>
</gene>
<dbReference type="GO" id="GO:0051539">
    <property type="term" value="F:4 iron, 4 sulfur cluster binding"/>
    <property type="evidence" value="ECO:0007669"/>
    <property type="project" value="UniProtKB-KW"/>
</dbReference>
<evidence type="ECO:0000256" key="2">
    <source>
        <dbReference type="ARBA" id="ARBA00022723"/>
    </source>
</evidence>
<evidence type="ECO:0000313" key="6">
    <source>
        <dbReference type="EMBL" id="XCC61766.1"/>
    </source>
</evidence>
<evidence type="ECO:0000256" key="4">
    <source>
        <dbReference type="ARBA" id="ARBA00023014"/>
    </source>
</evidence>
<dbReference type="InterPro" id="IPR047964">
    <property type="entry name" value="EFR1-like"/>
</dbReference>
<protein>
    <submittedName>
        <fullName evidence="6">EFR1 family ferrodoxin</fullName>
    </submittedName>
</protein>
<organism evidence="6">
    <name type="scientific">Christensenella massiliensis</name>
    <dbReference type="NCBI Taxonomy" id="1805714"/>
    <lineage>
        <taxon>Bacteria</taxon>
        <taxon>Bacillati</taxon>
        <taxon>Bacillota</taxon>
        <taxon>Clostridia</taxon>
        <taxon>Christensenellales</taxon>
        <taxon>Christensenellaceae</taxon>
        <taxon>Christensenella</taxon>
    </lineage>
</organism>
<dbReference type="InterPro" id="IPR017900">
    <property type="entry name" value="4Fe4S_Fe_S_CS"/>
</dbReference>
<keyword evidence="1" id="KW-0004">4Fe-4S</keyword>
<dbReference type="InterPro" id="IPR050572">
    <property type="entry name" value="Fe-S_Ferredoxin"/>
</dbReference>
<dbReference type="PROSITE" id="PS00198">
    <property type="entry name" value="4FE4S_FER_1"/>
    <property type="match status" value="2"/>
</dbReference>
<dbReference type="Pfam" id="PF12838">
    <property type="entry name" value="Fer4_7"/>
    <property type="match status" value="1"/>
</dbReference>
<dbReference type="PANTHER" id="PTHR43687">
    <property type="entry name" value="ADENYLYLSULFATE REDUCTASE, BETA SUBUNIT"/>
    <property type="match status" value="1"/>
</dbReference>
<dbReference type="PANTHER" id="PTHR43687:SF1">
    <property type="entry name" value="FERREDOXIN III"/>
    <property type="match status" value="1"/>
</dbReference>
<dbReference type="AlphaFoldDB" id="A0AAU8A6S0"/>
<dbReference type="PROSITE" id="PS51379">
    <property type="entry name" value="4FE4S_FER_2"/>
    <property type="match status" value="2"/>
</dbReference>
<keyword evidence="3" id="KW-0408">Iron</keyword>
<dbReference type="Gene3D" id="3.30.70.3270">
    <property type="match status" value="1"/>
</dbReference>
<dbReference type="RefSeq" id="WP_353423164.1">
    <property type="nucleotide sequence ID" value="NZ_CP117826.1"/>
</dbReference>
<evidence type="ECO:0000259" key="5">
    <source>
        <dbReference type="PROSITE" id="PS51379"/>
    </source>
</evidence>
<dbReference type="InterPro" id="IPR017896">
    <property type="entry name" value="4Fe4S_Fe-S-bd"/>
</dbReference>
<keyword evidence="2" id="KW-0479">Metal-binding</keyword>
<keyword evidence="4" id="KW-0411">Iron-sulfur</keyword>
<dbReference type="SUPFAM" id="SSF54862">
    <property type="entry name" value="4Fe-4S ferredoxins"/>
    <property type="match status" value="1"/>
</dbReference>
<dbReference type="NCBIfam" id="NF038196">
    <property type="entry name" value="ferrodoxin_EFR1"/>
    <property type="match status" value="1"/>
</dbReference>
<sequence length="256" mass="28053">MKNVTAIYFSPTGGTKSYVRAVARGIADDFREIDLTNRETRAKEHLFSPDEIAVIGVPVYYGRIPQLPDELLRGLTASHTPAVFVVVYGNREFDDALLELSDLCEKQGFYGAAACAFVAQHTFSPKIAAGRPNEEDLTIAEAFGREIREFMEAKDAKPLSLPGDRPYRSFTVAPFTPKGDKSCTGCGTCVRICPSGAITAEAPRETDAKKCIRCLVCVRACPAGARRVGGPVYSMVKHKLEKELTKTEKEARLFLP</sequence>
<reference evidence="6" key="1">
    <citation type="submission" date="2023-02" db="EMBL/GenBank/DDBJ databases">
        <title>Gut commensal Christensenella minuta modulates host metabolism via a new class of secondary bile acids.</title>
        <authorList>
            <person name="Liu C."/>
        </authorList>
    </citation>
    <scope>NUCLEOTIDE SEQUENCE</scope>
    <source>
        <strain evidence="6">CA70</strain>
    </source>
</reference>
<feature type="domain" description="4Fe-4S ferredoxin-type" evidence="5">
    <location>
        <begin position="205"/>
        <end position="231"/>
    </location>
</feature>
<dbReference type="SUPFAM" id="SSF52218">
    <property type="entry name" value="Flavoproteins"/>
    <property type="match status" value="1"/>
</dbReference>
<feature type="domain" description="4Fe-4S ferredoxin-type" evidence="5">
    <location>
        <begin position="175"/>
        <end position="203"/>
    </location>
</feature>
<evidence type="ECO:0000256" key="1">
    <source>
        <dbReference type="ARBA" id="ARBA00022485"/>
    </source>
</evidence>
<dbReference type="GO" id="GO:0046872">
    <property type="term" value="F:metal ion binding"/>
    <property type="evidence" value="ECO:0007669"/>
    <property type="project" value="UniProtKB-KW"/>
</dbReference>
<dbReference type="InterPro" id="IPR029039">
    <property type="entry name" value="Flavoprotein-like_sf"/>
</dbReference>
<dbReference type="Gene3D" id="3.40.50.360">
    <property type="match status" value="1"/>
</dbReference>
<dbReference type="EMBL" id="CP117826">
    <property type="protein sequence ID" value="XCC61766.1"/>
    <property type="molecule type" value="Genomic_DNA"/>
</dbReference>
<evidence type="ECO:0000256" key="3">
    <source>
        <dbReference type="ARBA" id="ARBA00023004"/>
    </source>
</evidence>
<name>A0AAU8A6S0_9FIRM</name>